<gene>
    <name evidence="1" type="ORF">ZOSMA_196G00490</name>
</gene>
<reference evidence="2" key="1">
    <citation type="journal article" date="2016" name="Nature">
        <title>The genome of the seagrass Zostera marina reveals angiosperm adaptation to the sea.</title>
        <authorList>
            <person name="Olsen J.L."/>
            <person name="Rouze P."/>
            <person name="Verhelst B."/>
            <person name="Lin Y.-C."/>
            <person name="Bayer T."/>
            <person name="Collen J."/>
            <person name="Dattolo E."/>
            <person name="De Paoli E."/>
            <person name="Dittami S."/>
            <person name="Maumus F."/>
            <person name="Michel G."/>
            <person name="Kersting A."/>
            <person name="Lauritano C."/>
            <person name="Lohaus R."/>
            <person name="Toepel M."/>
            <person name="Tonon T."/>
            <person name="Vanneste K."/>
            <person name="Amirebrahimi M."/>
            <person name="Brakel J."/>
            <person name="Bostroem C."/>
            <person name="Chovatia M."/>
            <person name="Grimwood J."/>
            <person name="Jenkins J.W."/>
            <person name="Jueterbock A."/>
            <person name="Mraz A."/>
            <person name="Stam W.T."/>
            <person name="Tice H."/>
            <person name="Bornberg-Bauer E."/>
            <person name="Green P.J."/>
            <person name="Pearson G.A."/>
            <person name="Procaccini G."/>
            <person name="Duarte C.M."/>
            <person name="Schmutz J."/>
            <person name="Reusch T.B.H."/>
            <person name="Van de Peer Y."/>
        </authorList>
    </citation>
    <scope>NUCLEOTIDE SEQUENCE [LARGE SCALE GENOMIC DNA]</scope>
    <source>
        <strain evidence="2">cv. Finnish</strain>
    </source>
</reference>
<dbReference type="Gene3D" id="3.40.50.1000">
    <property type="entry name" value="HAD superfamily/HAD-like"/>
    <property type="match status" value="1"/>
</dbReference>
<name>A0A0K9PP27_ZOSMR</name>
<dbReference type="InterPro" id="IPR023198">
    <property type="entry name" value="PGP-like_dom2"/>
</dbReference>
<sequence length="364" mass="41080">MECCKLGWPNLAPTPPNANGWGRTSVLQLPASLNNHRWGNRLTVQRKLSLVRACGSDGNDDRSSGKVFSEEQIGAEYGEGFETFRMDGLLKMDVDFLNNKLQECFLQRIRHAMKPDEAFGLIFSWDNVVAHTHSLKMDAWKKLAAEEGKDMPSESHVQRTMLHAAAYHVLKKVLFWGSDENELKRLNSRLLQLYHDNLINLSKPMEGLREWLGALYTAGIPCAVVSCLDRKHMLESLERMDLKKYFQAVITDEDGMESIAHRFLSAAVKLDRKPSKCIVFEDDPRGVTAAHNCTMMAIALIGPHPAYDLVQADLAVASFNDLSVINLRRLFAHKGPRFMDLQKQAIEDSRPRRKLTISSDSQSG</sequence>
<protein>
    <submittedName>
        <fullName evidence="1">Beta-phosphoglucomutase family hydrolase</fullName>
    </submittedName>
</protein>
<organism evidence="1 2">
    <name type="scientific">Zostera marina</name>
    <name type="common">Eelgrass</name>
    <dbReference type="NCBI Taxonomy" id="29655"/>
    <lineage>
        <taxon>Eukaryota</taxon>
        <taxon>Viridiplantae</taxon>
        <taxon>Streptophyta</taxon>
        <taxon>Embryophyta</taxon>
        <taxon>Tracheophyta</taxon>
        <taxon>Spermatophyta</taxon>
        <taxon>Magnoliopsida</taxon>
        <taxon>Liliopsida</taxon>
        <taxon>Zosteraceae</taxon>
        <taxon>Zostera</taxon>
    </lineage>
</organism>
<proteinExistence type="predicted"/>
<dbReference type="SUPFAM" id="SSF56784">
    <property type="entry name" value="HAD-like"/>
    <property type="match status" value="1"/>
</dbReference>
<dbReference type="InterPro" id="IPR041492">
    <property type="entry name" value="HAD_2"/>
</dbReference>
<dbReference type="Gene3D" id="1.10.150.240">
    <property type="entry name" value="Putative phosphatase, domain 2"/>
    <property type="match status" value="1"/>
</dbReference>
<comment type="caution">
    <text evidence="1">The sequence shown here is derived from an EMBL/GenBank/DDBJ whole genome shotgun (WGS) entry which is preliminary data.</text>
</comment>
<dbReference type="EMBL" id="LFYR01000718">
    <property type="protein sequence ID" value="KMZ70699.1"/>
    <property type="molecule type" value="Genomic_DNA"/>
</dbReference>
<dbReference type="PANTHER" id="PTHR47858:SF2">
    <property type="entry name" value="HALOACID DEHALOGENASE-LIKE HYDROLASE (HAD) SUPERFAMILY PROTEIN"/>
    <property type="match status" value="1"/>
</dbReference>
<keyword evidence="2" id="KW-1185">Reference proteome</keyword>
<accession>A0A0K9PP27</accession>
<dbReference type="OMA" id="MGLNKYF"/>
<evidence type="ECO:0000313" key="1">
    <source>
        <dbReference type="EMBL" id="KMZ70699.1"/>
    </source>
</evidence>
<evidence type="ECO:0000313" key="2">
    <source>
        <dbReference type="Proteomes" id="UP000036987"/>
    </source>
</evidence>
<dbReference type="InterPro" id="IPR023214">
    <property type="entry name" value="HAD_sf"/>
</dbReference>
<keyword evidence="1" id="KW-0378">Hydrolase</keyword>
<dbReference type="Proteomes" id="UP000036987">
    <property type="component" value="Unassembled WGS sequence"/>
</dbReference>
<dbReference type="Pfam" id="PF13419">
    <property type="entry name" value="HAD_2"/>
    <property type="match status" value="1"/>
</dbReference>
<dbReference type="GO" id="GO:0016787">
    <property type="term" value="F:hydrolase activity"/>
    <property type="evidence" value="ECO:0007669"/>
    <property type="project" value="UniProtKB-KW"/>
</dbReference>
<dbReference type="AlphaFoldDB" id="A0A0K9PP27"/>
<dbReference type="OrthoDB" id="40579at2759"/>
<dbReference type="CDD" id="cd07505">
    <property type="entry name" value="HAD_BPGM-like"/>
    <property type="match status" value="1"/>
</dbReference>
<dbReference type="STRING" id="29655.A0A0K9PP27"/>
<dbReference type="InterPro" id="IPR036412">
    <property type="entry name" value="HAD-like_sf"/>
</dbReference>
<dbReference type="PANTHER" id="PTHR47858">
    <property type="entry name" value="HALOACID DEHALOGENASE-LIKE HYDROLASE (HAD) SUPERFAMILY PROTEIN"/>
    <property type="match status" value="1"/>
</dbReference>